<dbReference type="InterPro" id="IPR050348">
    <property type="entry name" value="Protein-Tyr_Phosphatase"/>
</dbReference>
<evidence type="ECO:0000256" key="13">
    <source>
        <dbReference type="SAM" id="SignalP"/>
    </source>
</evidence>
<dbReference type="PROSITE" id="PS50853">
    <property type="entry name" value="FN3"/>
    <property type="match status" value="3"/>
</dbReference>
<dbReference type="Gene3D" id="2.170.300.10">
    <property type="entry name" value="Tie2 ligand-binding domain superfamily"/>
    <property type="match status" value="1"/>
</dbReference>
<gene>
    <name evidence="17" type="ORF">KUTeg_022281</name>
</gene>
<dbReference type="Gene3D" id="3.90.190.10">
    <property type="entry name" value="Protein tyrosine phosphatase superfamily"/>
    <property type="match status" value="2"/>
</dbReference>
<dbReference type="SUPFAM" id="SSF49265">
    <property type="entry name" value="Fibronectin type III"/>
    <property type="match status" value="2"/>
</dbReference>
<dbReference type="InterPro" id="IPR029021">
    <property type="entry name" value="Prot-tyrosine_phosphatase-like"/>
</dbReference>
<accession>A0ABQ9EB13</accession>
<evidence type="ECO:0000256" key="4">
    <source>
        <dbReference type="ARBA" id="ARBA00022692"/>
    </source>
</evidence>
<dbReference type="InterPro" id="IPR036116">
    <property type="entry name" value="FN3_sf"/>
</dbReference>
<evidence type="ECO:0000256" key="7">
    <source>
        <dbReference type="ARBA" id="ARBA00022912"/>
    </source>
</evidence>
<evidence type="ECO:0000256" key="10">
    <source>
        <dbReference type="ARBA" id="ARBA00023180"/>
    </source>
</evidence>
<evidence type="ECO:0000259" key="16">
    <source>
        <dbReference type="PROSITE" id="PS50853"/>
    </source>
</evidence>
<dbReference type="CDD" id="cd00064">
    <property type="entry name" value="FU"/>
    <property type="match status" value="1"/>
</dbReference>
<sequence length="1556" mass="177807">MYRAMDLSYIWIISVTLCLFYNPVTEAQTCSTLCTSNQYCGYPQTGDRIATCLGCNVACVGCRNGTDSDCLQCAPQFYNDTSGVCRGCNIACQGCTGPNPDQCKLCAPGFYSVGGICRGCLFDKWGQNCTGDCHCLGTGNDDDGCDKTDGACVSNQCSWGWQHPPYCQDPCDGETFGKDCKFECHCPVNDTCNPINGLCGSGRCHEGLPRLRSPPVVAAYCGRANITFKNWVLNVDIGKGPISQYQIKYRIDNDTRGWLHLDTIPYSSHAATYVRIHPNLNQSLMYQYRVDVRRQDGDKVMQEFVPGFESDFYSVDCIRSIFSPDASAVYIPENTVKISWSTKRNYTAIVGTVWLSYGIIGIGDCEDFNKQDVNYTKVMVSKFGSHVIDVEPWRKYEVLIEADTIHHNVSESDRKIWLIFGPETSPELQTAPSGEVQNIQVDSKTARSITLSWSLPLCEQRGGFLKQYDIQVRDLTNSSRFQASLSTNESTITINNLIPYNRYGARVRFVNVIGAGTYSDEKEIITDEAAGISTITLSYTKPDPANGVIQEYQIAYSVHADFRDITNKPANTTSYVITDLKPFTRYFVKVRAKTNAPNWGNYSLMTVLRTNEDYPTPPYNITFVYRNETCLGLDWVFPSPQSGQIVEYSIHFMDMSLDTAEKQVKIIQEPSTGPYSICQLNSGKRYLVEVSAKTARGYGRPLTVYRTTEQADPPSPPPPQYINHTDTTITVAIDSIIINTGPLTSYSLFVNDVTADRKRKRQTSVPGYRTAVFPASSITKRTIFTIGTGIFSNGIVNIALKPKHNYEIYLQITSTLEGISKSSFSKMDGTVFTSMIATTTTTQAATTLPQKVIIQENNYTPIIIAVVVIVLLIIIAIIILCIFLWYRRRRSQQYEPFEIEKEQIDMTKILHDDYDPHKYWNTIYSHRESRYIVAGRELLPDDSLNANGSVGFRDASPPVTFQQEFHDLPHAQLSPWNAALQRYNKNKNRFPHLLPYDHTRVILDRDDNSASDYINANYVHGYRKSTAYIAAQSPFDDESVLDFWRMLYQLDIKVVVMITNIIEDDIVKCTQYWPDPEQGRVTYGRFKLELIDQQEFADYIIRTVKIKTRNHADTKVVHIFDFCSWPDHGVPDDPIPLLEMRYKVREYHSGNKSPIVVHCGTGVSRTGTFIAIDALLEQYQLEGRISVFAFVRKLRKDRVALVRTVKQYIFIYEAIFEARVAGDTRTGLDLKQKYHTLTMKNPKTKHSFLRDQFVCLQRYTRPLLPYQCSNALVPLNVDKNRFPDVVPPDNFRPHLLTPGPGDFSQSDYVNAVFLDGHLYRNHFIVTQTPLHTTVLDFWKLVYDYNISTIVMMESYKHEDDTCAEYWPEKKIKKFEPFFVDNTEIYQEENVTVRHFKLSYMHRPSEPSREIRQFQFNAWDDSDFIPKSKTMFLDLFDLVDDWQRVSKNHDKPILVHCKDGATHSGLFCASYVVCETMRKDGDVDVFHTIKHMKRRRTQIIDTLDQYRYCYKVLWDFMNLRQEGGTLTDMMNHSSTNKFYHNVGSLSLPSYTSHLEYM</sequence>
<dbReference type="CDD" id="cd00063">
    <property type="entry name" value="FN3"/>
    <property type="match status" value="3"/>
</dbReference>
<dbReference type="InterPro" id="IPR000242">
    <property type="entry name" value="PTP_cat"/>
</dbReference>
<dbReference type="PANTHER" id="PTHR19134:SF562">
    <property type="entry name" value="PROTEIN-TYROSINE-PHOSPHATASE"/>
    <property type="match status" value="1"/>
</dbReference>
<feature type="domain" description="Tyrosine specific protein phosphatases" evidence="15">
    <location>
        <begin position="1432"/>
        <end position="1506"/>
    </location>
</feature>
<dbReference type="PROSITE" id="PS50055">
    <property type="entry name" value="TYR_PHOSPHATASE_PTP"/>
    <property type="match status" value="2"/>
</dbReference>
<dbReference type="InterPro" id="IPR006212">
    <property type="entry name" value="Furin_repeat"/>
</dbReference>
<keyword evidence="10" id="KW-0325">Glycoprotein</keyword>
<organism evidence="17 18">
    <name type="scientific">Tegillarca granosa</name>
    <name type="common">Malaysian cockle</name>
    <name type="synonym">Anadara granosa</name>
    <dbReference type="NCBI Taxonomy" id="220873"/>
    <lineage>
        <taxon>Eukaryota</taxon>
        <taxon>Metazoa</taxon>
        <taxon>Spiralia</taxon>
        <taxon>Lophotrochozoa</taxon>
        <taxon>Mollusca</taxon>
        <taxon>Bivalvia</taxon>
        <taxon>Autobranchia</taxon>
        <taxon>Pteriomorphia</taxon>
        <taxon>Arcoida</taxon>
        <taxon>Arcoidea</taxon>
        <taxon>Arcidae</taxon>
        <taxon>Tegillarca</taxon>
    </lineage>
</organism>
<dbReference type="Gene3D" id="2.60.40.10">
    <property type="entry name" value="Immunoglobulins"/>
    <property type="match status" value="3"/>
</dbReference>
<dbReference type="InterPro" id="IPR003595">
    <property type="entry name" value="Tyr_Pase_cat"/>
</dbReference>
<evidence type="ECO:0000256" key="11">
    <source>
        <dbReference type="ARBA" id="ARBA00051722"/>
    </source>
</evidence>
<comment type="catalytic activity">
    <reaction evidence="11">
        <text>O-phospho-L-tyrosyl-[protein] + H2O = L-tyrosyl-[protein] + phosphate</text>
        <dbReference type="Rhea" id="RHEA:10684"/>
        <dbReference type="Rhea" id="RHEA-COMP:10136"/>
        <dbReference type="Rhea" id="RHEA-COMP:20101"/>
        <dbReference type="ChEBI" id="CHEBI:15377"/>
        <dbReference type="ChEBI" id="CHEBI:43474"/>
        <dbReference type="ChEBI" id="CHEBI:46858"/>
        <dbReference type="ChEBI" id="CHEBI:61978"/>
        <dbReference type="EC" id="3.1.3.48"/>
    </reaction>
</comment>
<dbReference type="Pfam" id="PF00102">
    <property type="entry name" value="Y_phosphatase"/>
    <property type="match status" value="2"/>
</dbReference>
<evidence type="ECO:0000256" key="5">
    <source>
        <dbReference type="ARBA" id="ARBA00022729"/>
    </source>
</evidence>
<feature type="domain" description="Tyrosine-protein phosphatase" evidence="14">
    <location>
        <begin position="1249"/>
        <end position="1515"/>
    </location>
</feature>
<dbReference type="SMART" id="SM00404">
    <property type="entry name" value="PTPc_motif"/>
    <property type="match status" value="2"/>
</dbReference>
<comment type="caution">
    <text evidence="17">The sequence shown here is derived from an EMBL/GenBank/DDBJ whole genome shotgun (WGS) entry which is preliminary data.</text>
</comment>
<dbReference type="PROSITE" id="PS00383">
    <property type="entry name" value="TYR_PHOSPHATASE_1"/>
    <property type="match status" value="1"/>
</dbReference>
<dbReference type="Proteomes" id="UP001217089">
    <property type="component" value="Unassembled WGS sequence"/>
</dbReference>
<evidence type="ECO:0000256" key="1">
    <source>
        <dbReference type="ARBA" id="ARBA00004479"/>
    </source>
</evidence>
<dbReference type="EMBL" id="JARBDR010000919">
    <property type="protein sequence ID" value="KAJ8300762.1"/>
    <property type="molecule type" value="Genomic_DNA"/>
</dbReference>
<evidence type="ECO:0000256" key="12">
    <source>
        <dbReference type="SAM" id="Phobius"/>
    </source>
</evidence>
<dbReference type="Pfam" id="PF23144">
    <property type="entry name" value="Fn3_PTPRU"/>
    <property type="match status" value="1"/>
</dbReference>
<dbReference type="SMART" id="SM00261">
    <property type="entry name" value="FU"/>
    <property type="match status" value="1"/>
</dbReference>
<evidence type="ECO:0000259" key="15">
    <source>
        <dbReference type="PROSITE" id="PS50056"/>
    </source>
</evidence>
<evidence type="ECO:0000313" key="17">
    <source>
        <dbReference type="EMBL" id="KAJ8300762.1"/>
    </source>
</evidence>
<feature type="domain" description="Fibronectin type-III" evidence="16">
    <location>
        <begin position="617"/>
        <end position="714"/>
    </location>
</feature>
<evidence type="ECO:0000256" key="9">
    <source>
        <dbReference type="ARBA" id="ARBA00023136"/>
    </source>
</evidence>
<name>A0ABQ9EB13_TEGGR</name>
<keyword evidence="8 12" id="KW-1133">Transmembrane helix</keyword>
<feature type="signal peptide" evidence="13">
    <location>
        <begin position="1"/>
        <end position="27"/>
    </location>
</feature>
<dbReference type="CDD" id="cd00047">
    <property type="entry name" value="PTPc"/>
    <property type="match status" value="1"/>
</dbReference>
<keyword evidence="6" id="KW-0378">Hydrolase</keyword>
<dbReference type="InterPro" id="IPR057598">
    <property type="entry name" value="Fn3_PTPRU"/>
</dbReference>
<comment type="similarity">
    <text evidence="2">Belongs to the protein-tyrosine phosphatase family.</text>
</comment>
<dbReference type="InterPro" id="IPR013783">
    <property type="entry name" value="Ig-like_fold"/>
</dbReference>
<feature type="chain" id="PRO_5045907380" description="protein-tyrosine-phosphatase" evidence="13">
    <location>
        <begin position="28"/>
        <end position="1556"/>
    </location>
</feature>
<feature type="transmembrane region" description="Helical" evidence="12">
    <location>
        <begin position="862"/>
        <end position="886"/>
    </location>
</feature>
<dbReference type="InterPro" id="IPR000387">
    <property type="entry name" value="Tyr_Pase_dom"/>
</dbReference>
<proteinExistence type="inferred from homology"/>
<feature type="domain" description="Tyrosine-protein phosphatase" evidence="14">
    <location>
        <begin position="961"/>
        <end position="1218"/>
    </location>
</feature>
<evidence type="ECO:0000256" key="2">
    <source>
        <dbReference type="ARBA" id="ARBA00009580"/>
    </source>
</evidence>
<keyword evidence="7" id="KW-0904">Protein phosphatase</keyword>
<keyword evidence="5 13" id="KW-0732">Signal</keyword>
<keyword evidence="9 12" id="KW-0472">Membrane</keyword>
<evidence type="ECO:0000259" key="14">
    <source>
        <dbReference type="PROSITE" id="PS50055"/>
    </source>
</evidence>
<dbReference type="InterPro" id="IPR003961">
    <property type="entry name" value="FN3_dom"/>
</dbReference>
<dbReference type="PANTHER" id="PTHR19134">
    <property type="entry name" value="RECEPTOR-TYPE TYROSINE-PROTEIN PHOSPHATASE"/>
    <property type="match status" value="1"/>
</dbReference>
<feature type="domain" description="Fibronectin type-III" evidence="16">
    <location>
        <begin position="435"/>
        <end position="529"/>
    </location>
</feature>
<dbReference type="InterPro" id="IPR016130">
    <property type="entry name" value="Tyr_Pase_AS"/>
</dbReference>
<feature type="domain" description="Fibronectin type-III" evidence="16">
    <location>
        <begin position="533"/>
        <end position="613"/>
    </location>
</feature>
<reference evidence="17 18" key="1">
    <citation type="submission" date="2022-12" db="EMBL/GenBank/DDBJ databases">
        <title>Chromosome-level genome of Tegillarca granosa.</title>
        <authorList>
            <person name="Kim J."/>
        </authorList>
    </citation>
    <scope>NUCLEOTIDE SEQUENCE [LARGE SCALE GENOMIC DNA]</scope>
    <source>
        <strain evidence="17">Teg-2019</strain>
        <tissue evidence="17">Adductor muscle</tissue>
    </source>
</reference>
<feature type="domain" description="Tyrosine specific protein phosphatases" evidence="15">
    <location>
        <begin position="1132"/>
        <end position="1209"/>
    </location>
</feature>
<evidence type="ECO:0000256" key="3">
    <source>
        <dbReference type="ARBA" id="ARBA00013064"/>
    </source>
</evidence>
<keyword evidence="4 12" id="KW-0812">Transmembrane</keyword>
<evidence type="ECO:0000256" key="6">
    <source>
        <dbReference type="ARBA" id="ARBA00022801"/>
    </source>
</evidence>
<dbReference type="EC" id="3.1.3.48" evidence="3"/>
<dbReference type="SMART" id="SM00194">
    <property type="entry name" value="PTPc"/>
    <property type="match status" value="2"/>
</dbReference>
<comment type="subcellular location">
    <subcellularLocation>
        <location evidence="1">Membrane</location>
        <topology evidence="1">Single-pass type I membrane protein</topology>
    </subcellularLocation>
</comment>
<dbReference type="SUPFAM" id="SSF52799">
    <property type="entry name" value="(Phosphotyrosine protein) phosphatases II"/>
    <property type="match status" value="2"/>
</dbReference>
<evidence type="ECO:0000313" key="18">
    <source>
        <dbReference type="Proteomes" id="UP001217089"/>
    </source>
</evidence>
<evidence type="ECO:0000256" key="8">
    <source>
        <dbReference type="ARBA" id="ARBA00022989"/>
    </source>
</evidence>
<dbReference type="SMART" id="SM00060">
    <property type="entry name" value="FN3"/>
    <property type="match status" value="4"/>
</dbReference>
<protein>
    <recommendedName>
        <fullName evidence="3">protein-tyrosine-phosphatase</fullName>
        <ecNumber evidence="3">3.1.3.48</ecNumber>
    </recommendedName>
</protein>
<dbReference type="PROSITE" id="PS50056">
    <property type="entry name" value="TYR_PHOSPHATASE_2"/>
    <property type="match status" value="2"/>
</dbReference>
<dbReference type="Pfam" id="PF00041">
    <property type="entry name" value="fn3"/>
    <property type="match status" value="2"/>
</dbReference>
<dbReference type="PRINTS" id="PR00700">
    <property type="entry name" value="PRTYPHPHTASE"/>
</dbReference>
<keyword evidence="18" id="KW-1185">Reference proteome</keyword>